<protein>
    <submittedName>
        <fullName evidence="2">DUF3825 domain-containing protein</fullName>
    </submittedName>
</protein>
<proteinExistence type="predicted"/>
<dbReference type="AlphaFoldDB" id="A0A0K0F062"/>
<name>A0A0K0F062_STRVS</name>
<organism evidence="1 2">
    <name type="scientific">Strongyloides venezuelensis</name>
    <name type="common">Threadworm</name>
    <dbReference type="NCBI Taxonomy" id="75913"/>
    <lineage>
        <taxon>Eukaryota</taxon>
        <taxon>Metazoa</taxon>
        <taxon>Ecdysozoa</taxon>
        <taxon>Nematoda</taxon>
        <taxon>Chromadorea</taxon>
        <taxon>Rhabditida</taxon>
        <taxon>Tylenchina</taxon>
        <taxon>Panagrolaimomorpha</taxon>
        <taxon>Strongyloidoidea</taxon>
        <taxon>Strongyloididae</taxon>
        <taxon>Strongyloides</taxon>
    </lineage>
</organism>
<sequence length="107" mass="12792">MRQENEESIMQFNTRFYQKMIEVYPEYDRRITEVFSEKEVIFTPTEIRSRTQIFNDYVATVKKDREDKISFIDGTGKCLRYGINKAVGIEANIRDYNERTKEKATSE</sequence>
<accession>A0A0K0F062</accession>
<dbReference type="Proteomes" id="UP000035680">
    <property type="component" value="Unassembled WGS sequence"/>
</dbReference>
<evidence type="ECO:0000313" key="1">
    <source>
        <dbReference type="Proteomes" id="UP000035680"/>
    </source>
</evidence>
<keyword evidence="1" id="KW-1185">Reference proteome</keyword>
<dbReference type="WBParaSite" id="SVE_0217400.1">
    <property type="protein sequence ID" value="SVE_0217400.1"/>
    <property type="gene ID" value="SVE_0217400"/>
</dbReference>
<evidence type="ECO:0000313" key="2">
    <source>
        <dbReference type="WBParaSite" id="SVE_0217400.1"/>
    </source>
</evidence>
<reference evidence="2" key="2">
    <citation type="submission" date="2015-08" db="UniProtKB">
        <authorList>
            <consortium name="WormBaseParasite"/>
        </authorList>
    </citation>
    <scope>IDENTIFICATION</scope>
</reference>
<reference evidence="1" key="1">
    <citation type="submission" date="2014-07" db="EMBL/GenBank/DDBJ databases">
        <authorList>
            <person name="Martin A.A"/>
            <person name="De Silva N."/>
        </authorList>
    </citation>
    <scope>NUCLEOTIDE SEQUENCE</scope>
</reference>